<evidence type="ECO:0000313" key="2">
    <source>
        <dbReference type="EMBL" id="KAF4673854.1"/>
    </source>
</evidence>
<feature type="region of interest" description="Disordered" evidence="1">
    <location>
        <begin position="194"/>
        <end position="217"/>
    </location>
</feature>
<name>A0A7J6MQS0_PERCH</name>
<dbReference type="Proteomes" id="UP000591131">
    <property type="component" value="Unassembled WGS sequence"/>
</dbReference>
<proteinExistence type="predicted"/>
<reference evidence="2 3" key="1">
    <citation type="submission" date="2020-04" db="EMBL/GenBank/DDBJ databases">
        <title>Perkinsus chesapeaki whole genome sequence.</title>
        <authorList>
            <person name="Bogema D.R."/>
        </authorList>
    </citation>
    <scope>NUCLEOTIDE SEQUENCE [LARGE SCALE GENOMIC DNA]</scope>
    <source>
        <strain evidence="2">ATCC PRA-425</strain>
    </source>
</reference>
<dbReference type="AlphaFoldDB" id="A0A7J6MQS0"/>
<feature type="region of interest" description="Disordered" evidence="1">
    <location>
        <begin position="275"/>
        <end position="322"/>
    </location>
</feature>
<dbReference type="OrthoDB" id="10265911at2759"/>
<accession>A0A7J6MQS0</accession>
<feature type="compositionally biased region" description="Polar residues" evidence="1">
    <location>
        <begin position="305"/>
        <end position="316"/>
    </location>
</feature>
<feature type="compositionally biased region" description="Basic and acidic residues" evidence="1">
    <location>
        <begin position="91"/>
        <end position="113"/>
    </location>
</feature>
<gene>
    <name evidence="2" type="ORF">FOL47_010002</name>
</gene>
<sequence length="473" mass="52056">MRDGRKPESELARASRRLSQAIARSQTVASYRRGSRDVQQAKIPSPNARSSTASKSYGWGGESASRLSQLPDGIPLSSIMASNSRVGESSLEQHKRQEINRSLGRVDARETPREFSGGVSAFGTPFDWQARASQIHSTWRTSPRQTRRLDGERYDGFLRFKNELWEAAKSFRARNPVESWQDPFEWKRSLQIKSETSSGTNQQRKESNGHHRQQTSEMVFGPVGQDMSGYVEHTIFIPAGGWKDITFVPDVPDGTELIPCSIYLPSAVGNGLSISERSSRNSYSSGGDGSIVRRRPVVIRDASEESSVQDGQTGSYSKPEGGGRMIMSSGATVFIDLGDGYRELGQPGDGRLRMVDELPLVEEDYPSDVATGNVSISINRVNDDTSPNGRKAEWHELRVGGGEVADDYVGSGLLPDSEYVSVMGSPYTKSLDGHWILDDSIAVSSSNKDLEEEEEEEEIVGARATYDNDDNVT</sequence>
<organism evidence="2 3">
    <name type="scientific">Perkinsus chesapeaki</name>
    <name type="common">Clam parasite</name>
    <name type="synonym">Perkinsus andrewsi</name>
    <dbReference type="NCBI Taxonomy" id="330153"/>
    <lineage>
        <taxon>Eukaryota</taxon>
        <taxon>Sar</taxon>
        <taxon>Alveolata</taxon>
        <taxon>Perkinsozoa</taxon>
        <taxon>Perkinsea</taxon>
        <taxon>Perkinsida</taxon>
        <taxon>Perkinsidae</taxon>
        <taxon>Perkinsus</taxon>
    </lineage>
</organism>
<feature type="region of interest" description="Disordered" evidence="1">
    <location>
        <begin position="22"/>
        <end position="120"/>
    </location>
</feature>
<protein>
    <submittedName>
        <fullName evidence="2">Uncharacterized protein</fullName>
    </submittedName>
</protein>
<feature type="compositionally biased region" description="Acidic residues" evidence="1">
    <location>
        <begin position="450"/>
        <end position="459"/>
    </location>
</feature>
<dbReference type="EMBL" id="JAAPAO010000074">
    <property type="protein sequence ID" value="KAF4673854.1"/>
    <property type="molecule type" value="Genomic_DNA"/>
</dbReference>
<feature type="compositionally biased region" description="Low complexity" evidence="1">
    <location>
        <begin position="275"/>
        <end position="285"/>
    </location>
</feature>
<comment type="caution">
    <text evidence="2">The sequence shown here is derived from an EMBL/GenBank/DDBJ whole genome shotgun (WGS) entry which is preliminary data.</text>
</comment>
<evidence type="ECO:0000256" key="1">
    <source>
        <dbReference type="SAM" id="MobiDB-lite"/>
    </source>
</evidence>
<keyword evidence="3" id="KW-1185">Reference proteome</keyword>
<evidence type="ECO:0000313" key="3">
    <source>
        <dbReference type="Proteomes" id="UP000591131"/>
    </source>
</evidence>
<feature type="region of interest" description="Disordered" evidence="1">
    <location>
        <begin position="444"/>
        <end position="473"/>
    </location>
</feature>